<dbReference type="GO" id="GO:0051536">
    <property type="term" value="F:iron-sulfur cluster binding"/>
    <property type="evidence" value="ECO:0007669"/>
    <property type="project" value="InterPro"/>
</dbReference>
<dbReference type="OrthoDB" id="565552at2759"/>
<dbReference type="PANTHER" id="PTHR11178">
    <property type="entry name" value="IRON-SULFUR CLUSTER SCAFFOLD PROTEIN NFU-RELATED"/>
    <property type="match status" value="1"/>
</dbReference>
<dbReference type="Gene3D" id="3.30.300.130">
    <property type="entry name" value="Fe-S cluster assembly (FSCA)"/>
    <property type="match status" value="1"/>
</dbReference>
<evidence type="ECO:0000259" key="2">
    <source>
        <dbReference type="Pfam" id="PF01106"/>
    </source>
</evidence>
<evidence type="ECO:0000313" key="4">
    <source>
        <dbReference type="Proteomes" id="UP000541610"/>
    </source>
</evidence>
<protein>
    <submittedName>
        <fullName evidence="3">NFU1 iron-sulfur cluster scaffold</fullName>
    </submittedName>
</protein>
<evidence type="ECO:0000256" key="1">
    <source>
        <dbReference type="ARBA" id="ARBA00006420"/>
    </source>
</evidence>
<dbReference type="EMBL" id="JABANP010000114">
    <property type="protein sequence ID" value="KAF4689827.1"/>
    <property type="molecule type" value="Genomic_DNA"/>
</dbReference>
<dbReference type="InterPro" id="IPR036498">
    <property type="entry name" value="Nfu/NifU_N_sf"/>
</dbReference>
<dbReference type="InterPro" id="IPR001075">
    <property type="entry name" value="NIF_FeS_clus_asmbl_NifU_C"/>
</dbReference>
<dbReference type="Pfam" id="PF01106">
    <property type="entry name" value="NifU"/>
    <property type="match status" value="1"/>
</dbReference>
<dbReference type="Proteomes" id="UP000541610">
    <property type="component" value="Unassembled WGS sequence"/>
</dbReference>
<sequence>MRRSLLLLCRIAPPRVVLESTPNPLAVMYTSEAFKKGDTSNGGRRSATYMRDSNTCPRVARELLEVEGVDKVMLGDGFLSILASRRSEKGIAFDDAQLATFQSILDRAAVDPDDFLDGLEFDEASLPSSAGSQVEQRIQTLLDERIRPVIAQDGGDCELIGFDPQTGTVTLTLHGSCEGCPQSAKTLKDSIERTLKFYVPEVKSVEQTVSEEGVEAQSPYIHHNHEGVRLTEAEKEELAANTPLFSTFAGATINERMIMEIRLYESNLLGIIQPKRPGLRMKR</sequence>
<accession>A0A7J6P1W4</accession>
<evidence type="ECO:0000313" key="3">
    <source>
        <dbReference type="EMBL" id="KAF4689827.1"/>
    </source>
</evidence>
<organism evidence="3 4">
    <name type="scientific">Perkinsus olseni</name>
    <name type="common">Perkinsus atlanticus</name>
    <dbReference type="NCBI Taxonomy" id="32597"/>
    <lineage>
        <taxon>Eukaryota</taxon>
        <taxon>Sar</taxon>
        <taxon>Alveolata</taxon>
        <taxon>Perkinsozoa</taxon>
        <taxon>Perkinsea</taxon>
        <taxon>Perkinsida</taxon>
        <taxon>Perkinsidae</taxon>
        <taxon>Perkinsus</taxon>
    </lineage>
</organism>
<proteinExistence type="inferred from homology"/>
<dbReference type="PANTHER" id="PTHR11178:SF1">
    <property type="entry name" value="NFU1 IRON-SULFUR CLUSTER SCAFFOLD HOMOLOG, MITOCHONDRIAL"/>
    <property type="match status" value="1"/>
</dbReference>
<dbReference type="GO" id="GO:0016226">
    <property type="term" value="P:iron-sulfur cluster assembly"/>
    <property type="evidence" value="ECO:0007669"/>
    <property type="project" value="InterPro"/>
</dbReference>
<comment type="similarity">
    <text evidence="1">Belongs to the NifU family.</text>
</comment>
<feature type="domain" description="NIF system FeS cluster assembly NifU C-terminal" evidence="2">
    <location>
        <begin position="138"/>
        <end position="206"/>
    </location>
</feature>
<dbReference type="SUPFAM" id="SSF110836">
    <property type="entry name" value="Hypothetical protein SAV1430"/>
    <property type="match status" value="1"/>
</dbReference>
<dbReference type="SUPFAM" id="SSF117916">
    <property type="entry name" value="Fe-S cluster assembly (FSCA) domain-like"/>
    <property type="match status" value="1"/>
</dbReference>
<dbReference type="InterPro" id="IPR034904">
    <property type="entry name" value="FSCA_dom_sf"/>
</dbReference>
<dbReference type="Gene3D" id="3.30.1370.70">
    <property type="entry name" value="Scaffold protein Nfu/NifU, N-terminal domain"/>
    <property type="match status" value="1"/>
</dbReference>
<name>A0A7J6P1W4_PEROL</name>
<dbReference type="AlphaFoldDB" id="A0A7J6P1W4"/>
<dbReference type="GO" id="GO:0005506">
    <property type="term" value="F:iron ion binding"/>
    <property type="evidence" value="ECO:0007669"/>
    <property type="project" value="InterPro"/>
</dbReference>
<comment type="caution">
    <text evidence="3">The sequence shown here is derived from an EMBL/GenBank/DDBJ whole genome shotgun (WGS) entry which is preliminary data.</text>
</comment>
<gene>
    <name evidence="3" type="primary">NU1_1</name>
    <name evidence="3" type="ORF">FOZ60_001099</name>
</gene>
<reference evidence="3 4" key="1">
    <citation type="submission" date="2020-04" db="EMBL/GenBank/DDBJ databases">
        <title>Perkinsus olseni comparative genomics.</title>
        <authorList>
            <person name="Bogema D.R."/>
        </authorList>
    </citation>
    <scope>NUCLEOTIDE SEQUENCE [LARGE SCALE GENOMIC DNA]</scope>
    <source>
        <strain evidence="3">00978-12</strain>
    </source>
</reference>